<dbReference type="GO" id="GO:0051537">
    <property type="term" value="F:2 iron, 2 sulfur cluster binding"/>
    <property type="evidence" value="ECO:0007669"/>
    <property type="project" value="UniProtKB-KW"/>
</dbReference>
<feature type="domain" description="BFD-like [2Fe-2S]-binding" evidence="9">
    <location>
        <begin position="4"/>
        <end position="50"/>
    </location>
</feature>
<keyword evidence="2" id="KW-0001">2Fe-2S</keyword>
<dbReference type="GO" id="GO:0046872">
    <property type="term" value="F:metal ion binding"/>
    <property type="evidence" value="ECO:0007669"/>
    <property type="project" value="UniProtKB-KW"/>
</dbReference>
<dbReference type="InterPro" id="IPR052371">
    <property type="entry name" value="BFD-associated_ferredoxin"/>
</dbReference>
<dbReference type="Pfam" id="PF04324">
    <property type="entry name" value="Fer2_BFD"/>
    <property type="match status" value="1"/>
</dbReference>
<accession>A0A895XST4</accession>
<evidence type="ECO:0000256" key="6">
    <source>
        <dbReference type="ARBA" id="ARBA00023014"/>
    </source>
</evidence>
<sequence>MYACICHGVREHEVQECISAGATDEDAIGDACGAGTGCGTCLDRLTEMIESHFAAMDSQAGLSYIPDSATMPDSIAPVSPAVRLADSPYAGLS</sequence>
<dbReference type="RefSeq" id="WP_213172575.1">
    <property type="nucleotide sequence ID" value="NZ_CP070496.1"/>
</dbReference>
<organism evidence="10 11">
    <name type="scientific">Natronoglycomyces albus</name>
    <dbReference type="NCBI Taxonomy" id="2811108"/>
    <lineage>
        <taxon>Bacteria</taxon>
        <taxon>Bacillati</taxon>
        <taxon>Actinomycetota</taxon>
        <taxon>Actinomycetes</taxon>
        <taxon>Glycomycetales</taxon>
        <taxon>Glycomycetaceae</taxon>
        <taxon>Natronoglycomyces</taxon>
    </lineage>
</organism>
<dbReference type="PANTHER" id="PTHR37424:SF1">
    <property type="entry name" value="BACTERIOFERRITIN-ASSOCIATED FERREDOXIN"/>
    <property type="match status" value="1"/>
</dbReference>
<evidence type="ECO:0000256" key="7">
    <source>
        <dbReference type="ARBA" id="ARBA00039386"/>
    </source>
</evidence>
<dbReference type="InterPro" id="IPR007419">
    <property type="entry name" value="BFD-like_2Fe2S-bd_dom"/>
</dbReference>
<evidence type="ECO:0000313" key="10">
    <source>
        <dbReference type="EMBL" id="QSB06563.1"/>
    </source>
</evidence>
<gene>
    <name evidence="10" type="ORF">JQS30_06585</name>
</gene>
<reference evidence="10" key="1">
    <citation type="submission" date="2021-02" db="EMBL/GenBank/DDBJ databases">
        <title>Natronoglycomyces albus gen. nov., sp. nov, a haloalkaliphilic actinobacterium from a soda solonchak soil.</title>
        <authorList>
            <person name="Sorokin D.Y."/>
            <person name="Khijniak T.V."/>
            <person name="Zakharycheva A.P."/>
            <person name="Boueva O.V."/>
            <person name="Ariskina E.V."/>
            <person name="Hahnke R.L."/>
            <person name="Bunk B."/>
            <person name="Sproer C."/>
            <person name="Schumann P."/>
            <person name="Evtushenko L.I."/>
            <person name="Kublanov I.V."/>
        </authorList>
    </citation>
    <scope>NUCLEOTIDE SEQUENCE</scope>
    <source>
        <strain evidence="10">DSM 106290</strain>
    </source>
</reference>
<evidence type="ECO:0000259" key="9">
    <source>
        <dbReference type="Pfam" id="PF04324"/>
    </source>
</evidence>
<evidence type="ECO:0000256" key="4">
    <source>
        <dbReference type="ARBA" id="ARBA00022982"/>
    </source>
</evidence>
<protein>
    <recommendedName>
        <fullName evidence="7">Bacterioferritin-associated ferredoxin</fullName>
    </recommendedName>
</protein>
<dbReference type="InterPro" id="IPR041854">
    <property type="entry name" value="BFD-like_2Fe2S-bd_dom_sf"/>
</dbReference>
<keyword evidence="1" id="KW-0813">Transport</keyword>
<dbReference type="AlphaFoldDB" id="A0A895XST4"/>
<dbReference type="PANTHER" id="PTHR37424">
    <property type="entry name" value="BACTERIOFERRITIN-ASSOCIATED FERREDOXIN"/>
    <property type="match status" value="1"/>
</dbReference>
<keyword evidence="11" id="KW-1185">Reference proteome</keyword>
<evidence type="ECO:0000256" key="3">
    <source>
        <dbReference type="ARBA" id="ARBA00022723"/>
    </source>
</evidence>
<dbReference type="EMBL" id="CP070496">
    <property type="protein sequence ID" value="QSB06563.1"/>
    <property type="molecule type" value="Genomic_DNA"/>
</dbReference>
<keyword evidence="5" id="KW-0408">Iron</keyword>
<proteinExistence type="inferred from homology"/>
<evidence type="ECO:0000256" key="8">
    <source>
        <dbReference type="ARBA" id="ARBA00046332"/>
    </source>
</evidence>
<keyword evidence="4" id="KW-0249">Electron transport</keyword>
<name>A0A895XST4_9ACTN</name>
<keyword evidence="6" id="KW-0411">Iron-sulfur</keyword>
<evidence type="ECO:0000256" key="1">
    <source>
        <dbReference type="ARBA" id="ARBA00022448"/>
    </source>
</evidence>
<keyword evidence="3" id="KW-0479">Metal-binding</keyword>
<dbReference type="Proteomes" id="UP000662939">
    <property type="component" value="Chromosome"/>
</dbReference>
<evidence type="ECO:0000256" key="5">
    <source>
        <dbReference type="ARBA" id="ARBA00023004"/>
    </source>
</evidence>
<dbReference type="KEGG" id="nav:JQS30_06585"/>
<dbReference type="Gene3D" id="1.10.10.1100">
    <property type="entry name" value="BFD-like [2Fe-2S]-binding domain"/>
    <property type="match status" value="1"/>
</dbReference>
<evidence type="ECO:0000256" key="2">
    <source>
        <dbReference type="ARBA" id="ARBA00022714"/>
    </source>
</evidence>
<comment type="similarity">
    <text evidence="8">Belongs to the Bfd family.</text>
</comment>
<evidence type="ECO:0000313" key="11">
    <source>
        <dbReference type="Proteomes" id="UP000662939"/>
    </source>
</evidence>